<reference evidence="7" key="1">
    <citation type="submission" date="2020-04" db="EMBL/GenBank/DDBJ databases">
        <authorList>
            <person name="Brown S."/>
        </authorList>
    </citation>
    <scope>NUCLEOTIDE SEQUENCE</scope>
    <source>
        <strain evidence="7">DJ015</strain>
    </source>
</reference>
<dbReference type="InterPro" id="IPR050388">
    <property type="entry name" value="ABC_Ni/Peptide_Import"/>
</dbReference>
<evidence type="ECO:0000256" key="5">
    <source>
        <dbReference type="ARBA" id="ARBA00023136"/>
    </source>
</evidence>
<keyword evidence="5" id="KW-0472">Membrane</keyword>
<proteinExistence type="inferred from homology"/>
<sequence>MNDVLLEVKNLRTYFKTEDSILKAVDDVSFQIKDGQTVCIVGESGCGKSVTALSILGLIGNPCNIESGEVIFKGKDLLKA</sequence>
<organism evidence="7 8">
    <name type="scientific">Clostridium beijerinckii</name>
    <name type="common">Clostridium MP</name>
    <dbReference type="NCBI Taxonomy" id="1520"/>
    <lineage>
        <taxon>Bacteria</taxon>
        <taxon>Bacillati</taxon>
        <taxon>Bacillota</taxon>
        <taxon>Clostridia</taxon>
        <taxon>Eubacteriales</taxon>
        <taxon>Clostridiaceae</taxon>
        <taxon>Clostridium</taxon>
    </lineage>
</organism>
<feature type="domain" description="ABC transporter" evidence="6">
    <location>
        <begin position="26"/>
        <end position="78"/>
    </location>
</feature>
<evidence type="ECO:0000256" key="3">
    <source>
        <dbReference type="ARBA" id="ARBA00022448"/>
    </source>
</evidence>
<dbReference type="RefSeq" id="WP_185687497.1">
    <property type="nucleotide sequence ID" value="NZ_JABAGV010000637.1"/>
</dbReference>
<keyword evidence="4" id="KW-1003">Cell membrane</keyword>
<dbReference type="InterPro" id="IPR027417">
    <property type="entry name" value="P-loop_NTPase"/>
</dbReference>
<evidence type="ECO:0000256" key="1">
    <source>
        <dbReference type="ARBA" id="ARBA00004370"/>
    </source>
</evidence>
<protein>
    <submittedName>
        <fullName evidence="7">ATP-binding cassette domain-containing protein</fullName>
    </submittedName>
</protein>
<evidence type="ECO:0000313" key="8">
    <source>
        <dbReference type="Proteomes" id="UP001194098"/>
    </source>
</evidence>
<dbReference type="PANTHER" id="PTHR43297:SF2">
    <property type="entry name" value="DIPEPTIDE TRANSPORT ATP-BINDING PROTEIN DPPD"/>
    <property type="match status" value="1"/>
</dbReference>
<comment type="similarity">
    <text evidence="2">Belongs to the ABC transporter superfamily.</text>
</comment>
<keyword evidence="7" id="KW-0067">ATP-binding</keyword>
<evidence type="ECO:0000256" key="2">
    <source>
        <dbReference type="ARBA" id="ARBA00005417"/>
    </source>
</evidence>
<accession>A0AAW3WIZ6</accession>
<keyword evidence="7" id="KW-0547">Nucleotide-binding</keyword>
<dbReference type="Gene3D" id="3.40.50.300">
    <property type="entry name" value="P-loop containing nucleotide triphosphate hydrolases"/>
    <property type="match status" value="1"/>
</dbReference>
<keyword evidence="3" id="KW-0813">Transport</keyword>
<evidence type="ECO:0000256" key="4">
    <source>
        <dbReference type="ARBA" id="ARBA00022475"/>
    </source>
</evidence>
<evidence type="ECO:0000259" key="6">
    <source>
        <dbReference type="Pfam" id="PF00005"/>
    </source>
</evidence>
<dbReference type="GO" id="GO:0005524">
    <property type="term" value="F:ATP binding"/>
    <property type="evidence" value="ECO:0007669"/>
    <property type="project" value="UniProtKB-KW"/>
</dbReference>
<dbReference type="AlphaFoldDB" id="A0AAW3WIZ6"/>
<name>A0AAW3WIZ6_CLOBE</name>
<dbReference type="InterPro" id="IPR003439">
    <property type="entry name" value="ABC_transporter-like_ATP-bd"/>
</dbReference>
<reference evidence="7" key="2">
    <citation type="journal article" date="2022" name="Nat. Biotechnol.">
        <title>Carbon-negative production of acetone and isopropanol by gas fermentation at industrial pilot scale.</title>
        <authorList>
            <person name="Liew F.E."/>
            <person name="Nogle R."/>
            <person name="Abdalla T."/>
            <person name="Rasor B.J."/>
            <person name="Canter C."/>
            <person name="Jensen R.O."/>
            <person name="Wang L."/>
            <person name="Strutz J."/>
            <person name="Chirania P."/>
            <person name="De Tissera S."/>
            <person name="Mueller A.P."/>
            <person name="Ruan Z."/>
            <person name="Gao A."/>
            <person name="Tran L."/>
            <person name="Engle N.L."/>
            <person name="Bromley J.C."/>
            <person name="Daniell J."/>
            <person name="Conrado R."/>
            <person name="Tschaplinski T.J."/>
            <person name="Giannone R.J."/>
            <person name="Hettich R.L."/>
            <person name="Karim A.S."/>
            <person name="Simpson S.D."/>
            <person name="Brown S.D."/>
            <person name="Leang C."/>
            <person name="Jewett M.C."/>
            <person name="Kopke M."/>
        </authorList>
    </citation>
    <scope>NUCLEOTIDE SEQUENCE</scope>
    <source>
        <strain evidence="7">DJ015</strain>
    </source>
</reference>
<dbReference type="PANTHER" id="PTHR43297">
    <property type="entry name" value="OLIGOPEPTIDE TRANSPORT ATP-BINDING PROTEIN APPD"/>
    <property type="match status" value="1"/>
</dbReference>
<dbReference type="Pfam" id="PF00005">
    <property type="entry name" value="ABC_tran"/>
    <property type="match status" value="1"/>
</dbReference>
<comment type="subcellular location">
    <subcellularLocation>
        <location evidence="1">Membrane</location>
    </subcellularLocation>
</comment>
<gene>
    <name evidence="7" type="ORF">HGI39_29195</name>
</gene>
<evidence type="ECO:0000313" key="7">
    <source>
        <dbReference type="EMBL" id="MBC2478667.1"/>
    </source>
</evidence>
<comment type="caution">
    <text evidence="7">The sequence shown here is derived from an EMBL/GenBank/DDBJ whole genome shotgun (WGS) entry which is preliminary data.</text>
</comment>
<feature type="non-terminal residue" evidence="7">
    <location>
        <position position="80"/>
    </location>
</feature>
<dbReference type="EMBL" id="JABAGV010000637">
    <property type="protein sequence ID" value="MBC2478667.1"/>
    <property type="molecule type" value="Genomic_DNA"/>
</dbReference>
<dbReference type="SUPFAM" id="SSF52540">
    <property type="entry name" value="P-loop containing nucleoside triphosphate hydrolases"/>
    <property type="match status" value="1"/>
</dbReference>
<dbReference type="GO" id="GO:0016020">
    <property type="term" value="C:membrane"/>
    <property type="evidence" value="ECO:0007669"/>
    <property type="project" value="UniProtKB-SubCell"/>
</dbReference>
<dbReference type="Proteomes" id="UP001194098">
    <property type="component" value="Unassembled WGS sequence"/>
</dbReference>
<dbReference type="GO" id="GO:0016887">
    <property type="term" value="F:ATP hydrolysis activity"/>
    <property type="evidence" value="ECO:0007669"/>
    <property type="project" value="InterPro"/>
</dbReference>